<sequence>MRREAKLVRFCRTYCPYLVYHKLLNIATGLTTIVHNATILHFSDHYSPARCHRTFAHALVLRNLKKNLRIYETRLHQIVKMVFQFFNRGCNILIFNFCSGHNLDDGIWVTLYKFNLNSSIASSLLGKIDLYSVCSDLSSKRPAGDIRIMRLVEVAQLEEWVLVQKLPVATCWAIPHQAVPENRINQKVVVMNISGFTVVTKCWTNFVSHKPPFSTMQEI</sequence>
<gene>
    <name evidence="1" type="ORF">GBAR_LOCUS7005</name>
</gene>
<dbReference type="AlphaFoldDB" id="A0AA35WDL6"/>
<accession>A0AA35WDL6</accession>
<protein>
    <submittedName>
        <fullName evidence="1">Uncharacterized protein</fullName>
    </submittedName>
</protein>
<reference evidence="1" key="1">
    <citation type="submission" date="2023-03" db="EMBL/GenBank/DDBJ databases">
        <authorList>
            <person name="Steffen K."/>
            <person name="Cardenas P."/>
        </authorList>
    </citation>
    <scope>NUCLEOTIDE SEQUENCE</scope>
</reference>
<dbReference type="Proteomes" id="UP001174909">
    <property type="component" value="Unassembled WGS sequence"/>
</dbReference>
<keyword evidence="2" id="KW-1185">Reference proteome</keyword>
<dbReference type="EMBL" id="CASHTH010001056">
    <property type="protein sequence ID" value="CAI8010675.1"/>
    <property type="molecule type" value="Genomic_DNA"/>
</dbReference>
<organism evidence="1 2">
    <name type="scientific">Geodia barretti</name>
    <name type="common">Barrett's horny sponge</name>
    <dbReference type="NCBI Taxonomy" id="519541"/>
    <lineage>
        <taxon>Eukaryota</taxon>
        <taxon>Metazoa</taxon>
        <taxon>Porifera</taxon>
        <taxon>Demospongiae</taxon>
        <taxon>Heteroscleromorpha</taxon>
        <taxon>Tetractinellida</taxon>
        <taxon>Astrophorina</taxon>
        <taxon>Geodiidae</taxon>
        <taxon>Geodia</taxon>
    </lineage>
</organism>
<proteinExistence type="predicted"/>
<evidence type="ECO:0000313" key="1">
    <source>
        <dbReference type="EMBL" id="CAI8010675.1"/>
    </source>
</evidence>
<evidence type="ECO:0000313" key="2">
    <source>
        <dbReference type="Proteomes" id="UP001174909"/>
    </source>
</evidence>
<name>A0AA35WDL6_GEOBA</name>
<comment type="caution">
    <text evidence="1">The sequence shown here is derived from an EMBL/GenBank/DDBJ whole genome shotgun (WGS) entry which is preliminary data.</text>
</comment>